<dbReference type="Pfam" id="PF08239">
    <property type="entry name" value="SH3_3"/>
    <property type="match status" value="1"/>
</dbReference>
<gene>
    <name evidence="3" type="ORF">RI138_17965</name>
</gene>
<dbReference type="Proteomes" id="UP001303236">
    <property type="component" value="Chromosome"/>
</dbReference>
<keyword evidence="4" id="KW-1185">Reference proteome</keyword>
<keyword evidence="1" id="KW-0732">Signal</keyword>
<evidence type="ECO:0000313" key="3">
    <source>
        <dbReference type="EMBL" id="WNF28567.1"/>
    </source>
</evidence>
<organism evidence="3 4">
    <name type="scientific">Streptomyces durocortorensis</name>
    <dbReference type="NCBI Taxonomy" id="2811104"/>
    <lineage>
        <taxon>Bacteria</taxon>
        <taxon>Bacillati</taxon>
        <taxon>Actinomycetota</taxon>
        <taxon>Actinomycetes</taxon>
        <taxon>Kitasatosporales</taxon>
        <taxon>Streptomycetaceae</taxon>
        <taxon>Streptomyces</taxon>
    </lineage>
</organism>
<name>A0ABY9W025_9ACTN</name>
<feature type="chain" id="PRO_5046645005" evidence="1">
    <location>
        <begin position="29"/>
        <end position="120"/>
    </location>
</feature>
<evidence type="ECO:0000313" key="4">
    <source>
        <dbReference type="Proteomes" id="UP001303236"/>
    </source>
</evidence>
<feature type="signal peptide" evidence="1">
    <location>
        <begin position="1"/>
        <end position="28"/>
    </location>
</feature>
<evidence type="ECO:0000256" key="1">
    <source>
        <dbReference type="SAM" id="SignalP"/>
    </source>
</evidence>
<evidence type="ECO:0000259" key="2">
    <source>
        <dbReference type="Pfam" id="PF08239"/>
    </source>
</evidence>
<reference evidence="3 4" key="1">
    <citation type="submission" date="2023-09" db="EMBL/GenBank/DDBJ databases">
        <title>Genome completion map analysis of the actinomycetes C11-1.</title>
        <authorList>
            <person name="Qin P."/>
            <person name="Guan P."/>
        </authorList>
    </citation>
    <scope>NUCLEOTIDE SEQUENCE [LARGE SCALE GENOMIC DNA]</scope>
    <source>
        <strain evidence="3 4">C11-1</strain>
    </source>
</reference>
<proteinExistence type="predicted"/>
<dbReference type="EMBL" id="CP134500">
    <property type="protein sequence ID" value="WNF28567.1"/>
    <property type="molecule type" value="Genomic_DNA"/>
</dbReference>
<sequence length="120" mass="11985">MLTTWKRTAAASVSAIAVMGMAAGPANAAAAPSAAPRAAAKCYIHNWTGTTLNVRQGPGTAFKTIGTIPKGGKLPCGVNADSSTSGGKYTSCGGGSWWLTVKINKQDGWVAGECVAIGAS</sequence>
<dbReference type="InterPro" id="IPR003646">
    <property type="entry name" value="SH3-like_bac-type"/>
</dbReference>
<dbReference type="Gene3D" id="2.30.30.40">
    <property type="entry name" value="SH3 Domains"/>
    <property type="match status" value="1"/>
</dbReference>
<protein>
    <submittedName>
        <fullName evidence="3">SH3 domain-containing protein</fullName>
    </submittedName>
</protein>
<accession>A0ABY9W025</accession>
<feature type="domain" description="SH3b" evidence="2">
    <location>
        <begin position="51"/>
        <end position="115"/>
    </location>
</feature>